<gene>
    <name evidence="3" type="ORF">D0Y65_032832</name>
    <name evidence="2" type="ORF">glysoja_031825</name>
</gene>
<dbReference type="PANTHER" id="PTHR31718:SF31">
    <property type="entry name" value="OS01G0172800 PROTEIN"/>
    <property type="match status" value="1"/>
</dbReference>
<dbReference type="EMBL" id="QZWG01000011">
    <property type="protein sequence ID" value="RZB84731.1"/>
    <property type="molecule type" value="Genomic_DNA"/>
</dbReference>
<dbReference type="EMBL" id="KN643317">
    <property type="protein sequence ID" value="KHN44164.1"/>
    <property type="molecule type" value="Genomic_DNA"/>
</dbReference>
<name>A0A0B2SIS9_GLYSO</name>
<protein>
    <submittedName>
        <fullName evidence="3">Embryo-specific protein ATS3B isoform A</fullName>
    </submittedName>
</protein>
<reference evidence="3 4" key="2">
    <citation type="submission" date="2018-09" db="EMBL/GenBank/DDBJ databases">
        <title>A high-quality reference genome of wild soybean provides a powerful tool to mine soybean genomes.</title>
        <authorList>
            <person name="Xie M."/>
            <person name="Chung C.Y.L."/>
            <person name="Li M.-W."/>
            <person name="Wong F.-L."/>
            <person name="Chan T.-F."/>
            <person name="Lam H.-M."/>
        </authorList>
    </citation>
    <scope>NUCLEOTIDE SEQUENCE [LARGE SCALE GENOMIC DNA]</scope>
    <source>
        <strain evidence="4">cv. W05</strain>
        <tissue evidence="3">Hypocotyl of etiolated seedlings</tissue>
    </source>
</reference>
<evidence type="ECO:0000313" key="2">
    <source>
        <dbReference type="EMBL" id="KHN44164.1"/>
    </source>
</evidence>
<evidence type="ECO:0000256" key="1">
    <source>
        <dbReference type="SAM" id="SignalP"/>
    </source>
</evidence>
<dbReference type="InterPro" id="IPR010417">
    <property type="entry name" value="Embryo-specific_ATS3"/>
</dbReference>
<dbReference type="PANTHER" id="PTHR31718">
    <property type="entry name" value="PLAT DOMAIN-CONTAINING PROTEIN"/>
    <property type="match status" value="1"/>
</dbReference>
<evidence type="ECO:0000313" key="3">
    <source>
        <dbReference type="EMBL" id="RZB84731.1"/>
    </source>
</evidence>
<keyword evidence="1" id="KW-0732">Signal</keyword>
<dbReference type="SMR" id="A0A0B2SIS9"/>
<dbReference type="InterPro" id="IPR036392">
    <property type="entry name" value="PLAT/LH2_dom_sf"/>
</dbReference>
<feature type="signal peptide" evidence="1">
    <location>
        <begin position="1"/>
        <end position="21"/>
    </location>
</feature>
<sequence length="155" mass="17247">MDALNLTLILTFCIIAALSQATHHLAIKSSKLNQTQQQLDEGCSYVATIKTSCSSTFYARGEIDLIFGDAYGNQVYVPELPGHFDDCSTNSYDVIQHGACTHQICHLQLYWTGDSDLILETVSIYNHLDDPVTFYYHTVIPPAGGPYGFDDCHDY</sequence>
<proteinExistence type="predicted"/>
<dbReference type="Pfam" id="PF06232">
    <property type="entry name" value="ATS3"/>
    <property type="match status" value="1"/>
</dbReference>
<accession>A0A0B2SIS9</accession>
<organism evidence="2">
    <name type="scientific">Glycine soja</name>
    <name type="common">Wild soybean</name>
    <dbReference type="NCBI Taxonomy" id="3848"/>
    <lineage>
        <taxon>Eukaryota</taxon>
        <taxon>Viridiplantae</taxon>
        <taxon>Streptophyta</taxon>
        <taxon>Embryophyta</taxon>
        <taxon>Tracheophyta</taxon>
        <taxon>Spermatophyta</taxon>
        <taxon>Magnoliopsida</taxon>
        <taxon>eudicotyledons</taxon>
        <taxon>Gunneridae</taxon>
        <taxon>Pentapetalae</taxon>
        <taxon>rosids</taxon>
        <taxon>fabids</taxon>
        <taxon>Fabales</taxon>
        <taxon>Fabaceae</taxon>
        <taxon>Papilionoideae</taxon>
        <taxon>50 kb inversion clade</taxon>
        <taxon>NPAAA clade</taxon>
        <taxon>indigoferoid/millettioid clade</taxon>
        <taxon>Phaseoleae</taxon>
        <taxon>Glycine</taxon>
        <taxon>Glycine subgen. Soja</taxon>
    </lineage>
</organism>
<dbReference type="SUPFAM" id="SSF49723">
    <property type="entry name" value="Lipase/lipooxygenase domain (PLAT/LH2 domain)"/>
    <property type="match status" value="1"/>
</dbReference>
<feature type="chain" id="PRO_5040666618" evidence="1">
    <location>
        <begin position="22"/>
        <end position="155"/>
    </location>
</feature>
<dbReference type="Proteomes" id="UP000053555">
    <property type="component" value="Unassembled WGS sequence"/>
</dbReference>
<dbReference type="Proteomes" id="UP000289340">
    <property type="component" value="Chromosome 11"/>
</dbReference>
<dbReference type="AlphaFoldDB" id="A0A0B2SIS9"/>
<reference evidence="2" key="1">
    <citation type="submission" date="2014-07" db="EMBL/GenBank/DDBJ databases">
        <title>Identification of a novel salt tolerance gene in wild soybean by whole-genome sequencing.</title>
        <authorList>
            <person name="Lam H.-M."/>
            <person name="Qi X."/>
            <person name="Li M.-W."/>
            <person name="Liu X."/>
            <person name="Xie M."/>
            <person name="Ni M."/>
            <person name="Xu X."/>
        </authorList>
    </citation>
    <scope>NUCLEOTIDE SEQUENCE [LARGE SCALE GENOMIC DNA]</scope>
    <source>
        <tissue evidence="2">Root</tissue>
    </source>
</reference>
<keyword evidence="4" id="KW-1185">Reference proteome</keyword>
<evidence type="ECO:0000313" key="4">
    <source>
        <dbReference type="Proteomes" id="UP000289340"/>
    </source>
</evidence>